<keyword evidence="2" id="KW-0812">Transmembrane</keyword>
<feature type="transmembrane region" description="Helical" evidence="2">
    <location>
        <begin position="294"/>
        <end position="313"/>
    </location>
</feature>
<accession>A0A2T2NUF6</accession>
<gene>
    <name evidence="4" type="ORF">BS50DRAFT_331725</name>
</gene>
<sequence>MDPLVFSTETRLLPGSFPSPIPLPADAPRTPENRGHASSPNDFTASSFNRRQPLFGKMRSESPPSPTVQKSPQLVHEKLRSRLNKVTLPKGCKGFVYIFRNPKDKLLKIGSSETPYERGQKIKSKCGIQIEVVHTSAWLEDYGRAESLAHGDLWDLCRPFTCVPCSHRHREWHEVDDELATKTVDRWVKFVKEEKPYDSGGSLKGLWKFLFSERQQVVPWVAAGDVAGNVAGNEKRRENIALMLESPSVKERAEYAWFVISRHPIWALLWEFPWQVSTVIAWLIMFLIARNSVVFLILAIYVGLVWFSMSFHFKRGLKLKGLGRR</sequence>
<evidence type="ECO:0000256" key="2">
    <source>
        <dbReference type="SAM" id="Phobius"/>
    </source>
</evidence>
<name>A0A2T2NUF6_CORCC</name>
<evidence type="ECO:0000256" key="1">
    <source>
        <dbReference type="SAM" id="MobiDB-lite"/>
    </source>
</evidence>
<dbReference type="OrthoDB" id="3511049at2759"/>
<feature type="region of interest" description="Disordered" evidence="1">
    <location>
        <begin position="55"/>
        <end position="74"/>
    </location>
</feature>
<dbReference type="AlphaFoldDB" id="A0A2T2NUF6"/>
<protein>
    <recommendedName>
        <fullName evidence="3">Bacteriophage T5 Orf172 DNA-binding domain-containing protein</fullName>
    </recommendedName>
</protein>
<evidence type="ECO:0000313" key="5">
    <source>
        <dbReference type="Proteomes" id="UP000240883"/>
    </source>
</evidence>
<dbReference type="Proteomes" id="UP000240883">
    <property type="component" value="Unassembled WGS sequence"/>
</dbReference>
<reference evidence="4 5" key="1">
    <citation type="journal article" date="2018" name="Front. Microbiol.">
        <title>Genome-Wide Analysis of Corynespora cassiicola Leaf Fall Disease Putative Effectors.</title>
        <authorList>
            <person name="Lopez D."/>
            <person name="Ribeiro S."/>
            <person name="Label P."/>
            <person name="Fumanal B."/>
            <person name="Venisse J.S."/>
            <person name="Kohler A."/>
            <person name="de Oliveira R.R."/>
            <person name="Labutti K."/>
            <person name="Lipzen A."/>
            <person name="Lail K."/>
            <person name="Bauer D."/>
            <person name="Ohm R.A."/>
            <person name="Barry K.W."/>
            <person name="Spatafora J."/>
            <person name="Grigoriev I.V."/>
            <person name="Martin F.M."/>
            <person name="Pujade-Renaud V."/>
        </authorList>
    </citation>
    <scope>NUCLEOTIDE SEQUENCE [LARGE SCALE GENOMIC DNA]</scope>
    <source>
        <strain evidence="4 5">Philippines</strain>
    </source>
</reference>
<keyword evidence="2" id="KW-1133">Transmembrane helix</keyword>
<evidence type="ECO:0000313" key="4">
    <source>
        <dbReference type="EMBL" id="PSN69072.1"/>
    </source>
</evidence>
<proteinExistence type="predicted"/>
<dbReference type="InterPro" id="IPR018306">
    <property type="entry name" value="Phage_T5_Orf172_DNA-bd"/>
</dbReference>
<evidence type="ECO:0000259" key="3">
    <source>
        <dbReference type="Pfam" id="PF10544"/>
    </source>
</evidence>
<keyword evidence="5" id="KW-1185">Reference proteome</keyword>
<dbReference type="InterPro" id="IPR053006">
    <property type="entry name" value="Meiosis_regulatory"/>
</dbReference>
<dbReference type="EMBL" id="KZ678133">
    <property type="protein sequence ID" value="PSN69072.1"/>
    <property type="molecule type" value="Genomic_DNA"/>
</dbReference>
<feature type="compositionally biased region" description="Polar residues" evidence="1">
    <location>
        <begin position="36"/>
        <end position="48"/>
    </location>
</feature>
<dbReference type="PANTHER" id="PTHR28094:SF1">
    <property type="entry name" value="MEIOTICALLY UP-REGULATED GENE 113 PROTEIN"/>
    <property type="match status" value="1"/>
</dbReference>
<feature type="region of interest" description="Disordered" evidence="1">
    <location>
        <begin position="1"/>
        <end position="48"/>
    </location>
</feature>
<dbReference type="PANTHER" id="PTHR28094">
    <property type="entry name" value="MEIOTICALLY UP-REGULATED GENE 113 PROTEIN"/>
    <property type="match status" value="1"/>
</dbReference>
<dbReference type="Pfam" id="PF10544">
    <property type="entry name" value="T5orf172"/>
    <property type="match status" value="1"/>
</dbReference>
<keyword evidence="2" id="KW-0472">Membrane</keyword>
<organism evidence="4 5">
    <name type="scientific">Corynespora cassiicola Philippines</name>
    <dbReference type="NCBI Taxonomy" id="1448308"/>
    <lineage>
        <taxon>Eukaryota</taxon>
        <taxon>Fungi</taxon>
        <taxon>Dikarya</taxon>
        <taxon>Ascomycota</taxon>
        <taxon>Pezizomycotina</taxon>
        <taxon>Dothideomycetes</taxon>
        <taxon>Pleosporomycetidae</taxon>
        <taxon>Pleosporales</taxon>
        <taxon>Corynesporascaceae</taxon>
        <taxon>Corynespora</taxon>
    </lineage>
</organism>
<feature type="domain" description="Bacteriophage T5 Orf172 DNA-binding" evidence="3">
    <location>
        <begin position="94"/>
        <end position="188"/>
    </location>
</feature>